<feature type="transmembrane region" description="Helical" evidence="8">
    <location>
        <begin position="383"/>
        <end position="404"/>
    </location>
</feature>
<dbReference type="GO" id="GO:0008374">
    <property type="term" value="F:O-acyltransferase activity"/>
    <property type="evidence" value="ECO:0007669"/>
    <property type="project" value="InterPro"/>
</dbReference>
<proteinExistence type="inferred from homology"/>
<gene>
    <name evidence="10" type="ORF">DBRI00130_LOCUS19383</name>
</gene>
<dbReference type="AlphaFoldDB" id="A0A7S4RLP7"/>
<name>A0A7S4RLP7_9STRA</name>
<keyword evidence="6 8" id="KW-1133">Transmembrane helix</keyword>
<dbReference type="PANTHER" id="PTHR31595:SF57">
    <property type="entry name" value="OS04G0481900 PROTEIN"/>
    <property type="match status" value="1"/>
</dbReference>
<feature type="transmembrane region" description="Helical" evidence="8">
    <location>
        <begin position="239"/>
        <end position="257"/>
    </location>
</feature>
<evidence type="ECO:0000256" key="5">
    <source>
        <dbReference type="ARBA" id="ARBA00022692"/>
    </source>
</evidence>
<feature type="transmembrane region" description="Helical" evidence="8">
    <location>
        <begin position="304"/>
        <end position="325"/>
    </location>
</feature>
<dbReference type="InterPro" id="IPR032805">
    <property type="entry name" value="Wax_synthase_dom"/>
</dbReference>
<evidence type="ECO:0000256" key="6">
    <source>
        <dbReference type="ARBA" id="ARBA00022989"/>
    </source>
</evidence>
<feature type="transmembrane region" description="Helical" evidence="8">
    <location>
        <begin position="345"/>
        <end position="362"/>
    </location>
</feature>
<evidence type="ECO:0000256" key="2">
    <source>
        <dbReference type="ARBA" id="ARBA00005179"/>
    </source>
</evidence>
<dbReference type="Pfam" id="PF13813">
    <property type="entry name" value="MBOAT_2"/>
    <property type="match status" value="1"/>
</dbReference>
<organism evidence="10">
    <name type="scientific">Ditylum brightwellii</name>
    <dbReference type="NCBI Taxonomy" id="49249"/>
    <lineage>
        <taxon>Eukaryota</taxon>
        <taxon>Sar</taxon>
        <taxon>Stramenopiles</taxon>
        <taxon>Ochrophyta</taxon>
        <taxon>Bacillariophyta</taxon>
        <taxon>Mediophyceae</taxon>
        <taxon>Lithodesmiophycidae</taxon>
        <taxon>Lithodesmiales</taxon>
        <taxon>Lithodesmiaceae</taxon>
        <taxon>Ditylum</taxon>
    </lineage>
</organism>
<dbReference type="EMBL" id="HBNS01024598">
    <property type="protein sequence ID" value="CAE4615750.1"/>
    <property type="molecule type" value="Transcribed_RNA"/>
</dbReference>
<keyword evidence="4" id="KW-0808">Transferase</keyword>
<comment type="similarity">
    <text evidence="3">Belongs to the wax synthase family.</text>
</comment>
<feature type="transmembrane region" description="Helical" evidence="8">
    <location>
        <begin position="44"/>
        <end position="69"/>
    </location>
</feature>
<evidence type="ECO:0000259" key="9">
    <source>
        <dbReference type="Pfam" id="PF13813"/>
    </source>
</evidence>
<keyword evidence="7 8" id="KW-0472">Membrane</keyword>
<dbReference type="InterPro" id="IPR044851">
    <property type="entry name" value="Wax_synthase"/>
</dbReference>
<evidence type="ECO:0000256" key="1">
    <source>
        <dbReference type="ARBA" id="ARBA00004141"/>
    </source>
</evidence>
<dbReference type="GO" id="GO:0006629">
    <property type="term" value="P:lipid metabolic process"/>
    <property type="evidence" value="ECO:0007669"/>
    <property type="project" value="InterPro"/>
</dbReference>
<feature type="transmembrane region" description="Helical" evidence="8">
    <location>
        <begin position="81"/>
        <end position="104"/>
    </location>
</feature>
<dbReference type="PANTHER" id="PTHR31595">
    <property type="entry name" value="LONG-CHAIN-ALCOHOL O-FATTY-ACYLTRANSFERASE 3-RELATED"/>
    <property type="match status" value="1"/>
</dbReference>
<evidence type="ECO:0000256" key="3">
    <source>
        <dbReference type="ARBA" id="ARBA00007282"/>
    </source>
</evidence>
<feature type="domain" description="Wax synthase" evidence="9">
    <location>
        <begin position="267"/>
        <end position="322"/>
    </location>
</feature>
<accession>A0A7S4RLP7</accession>
<sequence length="423" mass="48257">MPLLGLLKQVFSNKLVTDVRQPLFIFDIPQGEDTITYGFVAPELLFWVELGVVLLVTAICGALTSILIYNYIVRQRGTWNAYLVGYGIIIPICIAFPYVMIPLLEIENKILKFCHISIFPILTMFRCSEAMYGFSPPSVEHSHQTFMLYYANIPHIHFDPKTHVPLKSSWADVKEKLYYFVYELCVVGAVLSFLSPFDYVPWTVEEKGDGVLLLKEVGSLFRWNHILNNLMGAILFERFLNAMLCGLALISTLSGFLPQDTMKSAIFGSTSPSDFWGRKWNLVIHNVLKRGVFKPVRRYYPKHVASAAAFLASGIFHEWILSGIFTSYKGYNLDKCTPKSCHDPIYGNTLAFFLWNGTLIVLEHTCSHLFVFQWAKRTLPIPIISMMVVSCALPVAHWMTYNYIASDFFQNGEFGFPMILRQV</sequence>
<evidence type="ECO:0000256" key="8">
    <source>
        <dbReference type="SAM" id="Phobius"/>
    </source>
</evidence>
<dbReference type="GO" id="GO:0016020">
    <property type="term" value="C:membrane"/>
    <property type="evidence" value="ECO:0007669"/>
    <property type="project" value="UniProtKB-SubCell"/>
</dbReference>
<evidence type="ECO:0000313" key="10">
    <source>
        <dbReference type="EMBL" id="CAE4615750.1"/>
    </source>
</evidence>
<reference evidence="10" key="1">
    <citation type="submission" date="2021-01" db="EMBL/GenBank/DDBJ databases">
        <authorList>
            <person name="Corre E."/>
            <person name="Pelletier E."/>
            <person name="Niang G."/>
            <person name="Scheremetjew M."/>
            <person name="Finn R."/>
            <person name="Kale V."/>
            <person name="Holt S."/>
            <person name="Cochrane G."/>
            <person name="Meng A."/>
            <person name="Brown T."/>
            <person name="Cohen L."/>
        </authorList>
    </citation>
    <scope>NUCLEOTIDE SEQUENCE</scope>
    <source>
        <strain evidence="10">GSO104</strain>
    </source>
</reference>
<comment type="subcellular location">
    <subcellularLocation>
        <location evidence="1">Membrane</location>
        <topology evidence="1">Multi-pass membrane protein</topology>
    </subcellularLocation>
</comment>
<protein>
    <recommendedName>
        <fullName evidence="9">Wax synthase domain-containing protein</fullName>
    </recommendedName>
</protein>
<evidence type="ECO:0000256" key="7">
    <source>
        <dbReference type="ARBA" id="ARBA00023136"/>
    </source>
</evidence>
<evidence type="ECO:0000256" key="4">
    <source>
        <dbReference type="ARBA" id="ARBA00022679"/>
    </source>
</evidence>
<comment type="pathway">
    <text evidence="2">Secondary metabolite biosynthesis.</text>
</comment>
<keyword evidence="5 8" id="KW-0812">Transmembrane</keyword>